<sequence length="213" mass="23688">MPSSGEFSRVSVPTVENWEHVKDNVTKAIQAVLNDSLKEGGRDATRKAALEKELMEWRDRMFELATPNLRVNGQNFEEYIEKPKHLPFDEALDRTVIALREQALVSEQTIAERRRTVPSKVHDLLADLLERQRAAEISLSAAEVAASEGIDEHAGSNIDLLAQHAQLDEVMSEAETAAKQLNVTVPHLLQRAQWAQEVSAELASPPNASHGTR</sequence>
<dbReference type="PANTHER" id="PTHR31749:SF3">
    <property type="entry name" value="KINETOCHORE-ASSOCIATED PROTEIN NSL1 HOMOLOG"/>
    <property type="match status" value="1"/>
</dbReference>
<gene>
    <name evidence="1" type="ORF">M408DRAFT_333274</name>
</gene>
<dbReference type="PANTHER" id="PTHR31749">
    <property type="entry name" value="KINETOCHORE-ASSOCIATED PROTEIN NSL1 HOMOLOG"/>
    <property type="match status" value="1"/>
</dbReference>
<organism evidence="1 2">
    <name type="scientific">Serendipita vermifera MAFF 305830</name>
    <dbReference type="NCBI Taxonomy" id="933852"/>
    <lineage>
        <taxon>Eukaryota</taxon>
        <taxon>Fungi</taxon>
        <taxon>Dikarya</taxon>
        <taxon>Basidiomycota</taxon>
        <taxon>Agaricomycotina</taxon>
        <taxon>Agaricomycetes</taxon>
        <taxon>Sebacinales</taxon>
        <taxon>Serendipitaceae</taxon>
        <taxon>Serendipita</taxon>
    </lineage>
</organism>
<dbReference type="Proteomes" id="UP000054097">
    <property type="component" value="Unassembled WGS sequence"/>
</dbReference>
<dbReference type="EMBL" id="KN824373">
    <property type="protein sequence ID" value="KIM21730.1"/>
    <property type="molecule type" value="Genomic_DNA"/>
</dbReference>
<dbReference type="InterPro" id="IPR013950">
    <property type="entry name" value="Mis14/Nsl1"/>
</dbReference>
<reference evidence="2" key="2">
    <citation type="submission" date="2015-01" db="EMBL/GenBank/DDBJ databases">
        <title>Evolutionary Origins and Diversification of the Mycorrhizal Mutualists.</title>
        <authorList>
            <consortium name="DOE Joint Genome Institute"/>
            <consortium name="Mycorrhizal Genomics Consortium"/>
            <person name="Kohler A."/>
            <person name="Kuo A."/>
            <person name="Nagy L.G."/>
            <person name="Floudas D."/>
            <person name="Copeland A."/>
            <person name="Barry K.W."/>
            <person name="Cichocki N."/>
            <person name="Veneault-Fourrey C."/>
            <person name="LaButti K."/>
            <person name="Lindquist E.A."/>
            <person name="Lipzen A."/>
            <person name="Lundell T."/>
            <person name="Morin E."/>
            <person name="Murat C."/>
            <person name="Riley R."/>
            <person name="Ohm R."/>
            <person name="Sun H."/>
            <person name="Tunlid A."/>
            <person name="Henrissat B."/>
            <person name="Grigoriev I.V."/>
            <person name="Hibbett D.S."/>
            <person name="Martin F."/>
        </authorList>
    </citation>
    <scope>NUCLEOTIDE SEQUENCE [LARGE SCALE GENOMIC DNA]</scope>
    <source>
        <strain evidence="2">MAFF 305830</strain>
    </source>
</reference>
<dbReference type="GO" id="GO:0000444">
    <property type="term" value="C:MIS12/MIND type complex"/>
    <property type="evidence" value="ECO:0007669"/>
    <property type="project" value="TreeGrafter"/>
</dbReference>
<dbReference type="GO" id="GO:0000070">
    <property type="term" value="P:mitotic sister chromatid segregation"/>
    <property type="evidence" value="ECO:0007669"/>
    <property type="project" value="InterPro"/>
</dbReference>
<evidence type="ECO:0000313" key="1">
    <source>
        <dbReference type="EMBL" id="KIM21730.1"/>
    </source>
</evidence>
<accession>A0A0C3AAS2</accession>
<proteinExistence type="predicted"/>
<dbReference type="HOGENOM" id="CLU_088334_0_0_1"/>
<evidence type="ECO:0000313" key="2">
    <source>
        <dbReference type="Proteomes" id="UP000054097"/>
    </source>
</evidence>
<name>A0A0C3AAS2_SERVB</name>
<dbReference type="AlphaFoldDB" id="A0A0C3AAS2"/>
<protein>
    <submittedName>
        <fullName evidence="1">Uncharacterized protein</fullName>
    </submittedName>
</protein>
<keyword evidence="2" id="KW-1185">Reference proteome</keyword>
<dbReference type="OrthoDB" id="2135762at2759"/>
<reference evidence="1 2" key="1">
    <citation type="submission" date="2014-04" db="EMBL/GenBank/DDBJ databases">
        <authorList>
            <consortium name="DOE Joint Genome Institute"/>
            <person name="Kuo A."/>
            <person name="Zuccaro A."/>
            <person name="Kohler A."/>
            <person name="Nagy L.G."/>
            <person name="Floudas D."/>
            <person name="Copeland A."/>
            <person name="Barry K.W."/>
            <person name="Cichocki N."/>
            <person name="Veneault-Fourrey C."/>
            <person name="LaButti K."/>
            <person name="Lindquist E.A."/>
            <person name="Lipzen A."/>
            <person name="Lundell T."/>
            <person name="Morin E."/>
            <person name="Murat C."/>
            <person name="Sun H."/>
            <person name="Tunlid A."/>
            <person name="Henrissat B."/>
            <person name="Grigoriev I.V."/>
            <person name="Hibbett D.S."/>
            <person name="Martin F."/>
            <person name="Nordberg H.P."/>
            <person name="Cantor M.N."/>
            <person name="Hua S.X."/>
        </authorList>
    </citation>
    <scope>NUCLEOTIDE SEQUENCE [LARGE SCALE GENOMIC DNA]</scope>
    <source>
        <strain evidence="1 2">MAFF 305830</strain>
    </source>
</reference>